<reference evidence="2 3" key="1">
    <citation type="journal article" date="2012" name="J. Bacteriol.">
        <title>Complete genome sequence of strain 1860, a crenarchaeon of the genus pyrobaculum able to grow with various electron acceptors.</title>
        <authorList>
            <person name="Mardanov A.V."/>
            <person name="Gumerov V.M."/>
            <person name="Slobodkina G.B."/>
            <person name="Beletsky A.V."/>
            <person name="Bonch-Osmolovskaya E.A."/>
            <person name="Ravin N.V."/>
            <person name="Skryabin K.G."/>
        </authorList>
    </citation>
    <scope>NUCLEOTIDE SEQUENCE [LARGE SCALE GENOMIC DNA]</scope>
    <source>
        <strain evidence="2 3">1860</strain>
    </source>
</reference>
<keyword evidence="1" id="KW-1133">Transmembrane helix</keyword>
<dbReference type="BioCyc" id="PSP1104324:GJSN-239-MONOMER"/>
<dbReference type="HOGENOM" id="CLU_1582950_0_0_2"/>
<dbReference type="eggNOG" id="arCOG05553">
    <property type="taxonomic scope" value="Archaea"/>
</dbReference>
<keyword evidence="1" id="KW-0812">Transmembrane</keyword>
<name>G7VF91_9CREN</name>
<feature type="transmembrane region" description="Helical" evidence="1">
    <location>
        <begin position="96"/>
        <end position="119"/>
    </location>
</feature>
<dbReference type="EMBL" id="CP003098">
    <property type="protein sequence ID" value="AET31707.1"/>
    <property type="molecule type" value="Genomic_DNA"/>
</dbReference>
<keyword evidence="3" id="KW-1185">Reference proteome</keyword>
<gene>
    <name evidence="2" type="ORF">P186_0247</name>
</gene>
<proteinExistence type="predicted"/>
<accession>G7VF91</accession>
<sequence length="170" mass="19196">MVAMDLRQLVESVSQYMSHPVVGGWMWFMIIAFAIAFIASMPPRRPLSGWVGDFFIKWGLAGILVWFVVNGIWAIREVMGQRLILPFTPLEGYLEYASVWSAVLTGMATFLFFGSTLLLRAIFAREELPSGVVYYRQEVVIANPDANVAAPQAEKRKAPVVVVDNRKKRR</sequence>
<dbReference type="AlphaFoldDB" id="G7VF91"/>
<keyword evidence="1" id="KW-0472">Membrane</keyword>
<protein>
    <submittedName>
        <fullName evidence="2">Uncharacterized protein</fullName>
    </submittedName>
</protein>
<organism evidence="2 3">
    <name type="scientific">Pyrobaculum ferrireducens</name>
    <dbReference type="NCBI Taxonomy" id="1104324"/>
    <lineage>
        <taxon>Archaea</taxon>
        <taxon>Thermoproteota</taxon>
        <taxon>Thermoprotei</taxon>
        <taxon>Thermoproteales</taxon>
        <taxon>Thermoproteaceae</taxon>
        <taxon>Pyrobaculum</taxon>
    </lineage>
</organism>
<dbReference type="KEGG" id="pyr:P186_0247"/>
<feature type="transmembrane region" description="Helical" evidence="1">
    <location>
        <begin position="24"/>
        <end position="42"/>
    </location>
</feature>
<evidence type="ECO:0000313" key="2">
    <source>
        <dbReference type="EMBL" id="AET31707.1"/>
    </source>
</evidence>
<dbReference type="Proteomes" id="UP000005867">
    <property type="component" value="Chromosome"/>
</dbReference>
<feature type="transmembrane region" description="Helical" evidence="1">
    <location>
        <begin position="54"/>
        <end position="76"/>
    </location>
</feature>
<evidence type="ECO:0000313" key="3">
    <source>
        <dbReference type="Proteomes" id="UP000005867"/>
    </source>
</evidence>
<evidence type="ECO:0000256" key="1">
    <source>
        <dbReference type="SAM" id="Phobius"/>
    </source>
</evidence>